<evidence type="ECO:0000256" key="2">
    <source>
        <dbReference type="ARBA" id="ARBA00022857"/>
    </source>
</evidence>
<evidence type="ECO:0008006" key="6">
    <source>
        <dbReference type="Google" id="ProtNLM"/>
    </source>
</evidence>
<dbReference type="STRING" id="92696.A0A4V2MXP0"/>
<keyword evidence="5" id="KW-1185">Reference proteome</keyword>
<reference evidence="4 5" key="1">
    <citation type="submission" date="2018-11" db="EMBL/GenBank/DDBJ databases">
        <title>Genome assembly of Steccherinum ochraceum LE-BIN_3174, the white-rot fungus of the Steccherinaceae family (The Residual Polyporoid clade, Polyporales, Basidiomycota).</title>
        <authorList>
            <person name="Fedorova T.V."/>
            <person name="Glazunova O.A."/>
            <person name="Landesman E.O."/>
            <person name="Moiseenko K.V."/>
            <person name="Psurtseva N.V."/>
            <person name="Savinova O.S."/>
            <person name="Shakhova N.V."/>
            <person name="Tyazhelova T.V."/>
            <person name="Vasina D.V."/>
        </authorList>
    </citation>
    <scope>NUCLEOTIDE SEQUENCE [LARGE SCALE GENOMIC DNA]</scope>
    <source>
        <strain evidence="4 5">LE-BIN_3174</strain>
    </source>
</reference>
<evidence type="ECO:0000256" key="3">
    <source>
        <dbReference type="ARBA" id="ARBA00023002"/>
    </source>
</evidence>
<dbReference type="AlphaFoldDB" id="A0A4V2MXP0"/>
<dbReference type="InterPro" id="IPR020904">
    <property type="entry name" value="Sc_DH/Rdtase_CS"/>
</dbReference>
<evidence type="ECO:0000313" key="5">
    <source>
        <dbReference type="Proteomes" id="UP000292702"/>
    </source>
</evidence>
<proteinExistence type="inferred from homology"/>
<dbReference type="OrthoDB" id="1393670at2759"/>
<dbReference type="PRINTS" id="PR00081">
    <property type="entry name" value="GDHRDH"/>
</dbReference>
<protein>
    <recommendedName>
        <fullName evidence="6">NAD(P)-binding protein</fullName>
    </recommendedName>
</protein>
<dbReference type="Pfam" id="PF13561">
    <property type="entry name" value="adh_short_C2"/>
    <property type="match status" value="2"/>
</dbReference>
<dbReference type="PANTHER" id="PTHR48107">
    <property type="entry name" value="NADPH-DEPENDENT ALDEHYDE REDUCTASE-LIKE PROTEIN, CHLOROPLASTIC-RELATED"/>
    <property type="match status" value="1"/>
</dbReference>
<organism evidence="4 5">
    <name type="scientific">Steccherinum ochraceum</name>
    <dbReference type="NCBI Taxonomy" id="92696"/>
    <lineage>
        <taxon>Eukaryota</taxon>
        <taxon>Fungi</taxon>
        <taxon>Dikarya</taxon>
        <taxon>Basidiomycota</taxon>
        <taxon>Agaricomycotina</taxon>
        <taxon>Agaricomycetes</taxon>
        <taxon>Polyporales</taxon>
        <taxon>Steccherinaceae</taxon>
        <taxon>Steccherinum</taxon>
    </lineage>
</organism>
<dbReference type="FunFam" id="3.40.50.720:FF:000084">
    <property type="entry name" value="Short-chain dehydrogenase reductase"/>
    <property type="match status" value="2"/>
</dbReference>
<comment type="similarity">
    <text evidence="1">Belongs to the short-chain dehydrogenases/reductases (SDR) family.</text>
</comment>
<accession>A0A4V2MXP0</accession>
<comment type="caution">
    <text evidence="4">The sequence shown here is derived from an EMBL/GenBank/DDBJ whole genome shotgun (WGS) entry which is preliminary data.</text>
</comment>
<dbReference type="PROSITE" id="PS00061">
    <property type="entry name" value="ADH_SHORT"/>
    <property type="match status" value="2"/>
</dbReference>
<dbReference type="InterPro" id="IPR002347">
    <property type="entry name" value="SDR_fam"/>
</dbReference>
<dbReference type="SUPFAM" id="SSF51735">
    <property type="entry name" value="NAD(P)-binding Rossmann-fold domains"/>
    <property type="match status" value="2"/>
</dbReference>
<dbReference type="CDD" id="cd05233">
    <property type="entry name" value="SDR_c"/>
    <property type="match status" value="1"/>
</dbReference>
<dbReference type="Gene3D" id="3.40.50.720">
    <property type="entry name" value="NAD(P)-binding Rossmann-like Domain"/>
    <property type="match status" value="2"/>
</dbReference>
<name>A0A4V2MXP0_9APHY</name>
<sequence>MSLPLSGKVALVTGSSKGIGAAIARRLSTDGANVVVNYASSIQAAAEVVAEINSKDAGNAIAIHADLTSIIEGKRLVDETIKAFGGLDILVLNAAVMENRLLADITEELYDKHYNTNVKVPLFMVQHAAPFVKEGGRIIFCSSSLTMNTAVPPNSVLYVSTKGAIEQIIRVLAKDLGTRGVTVNAVAPGATDTELFRNGKSEQILQAHRERHPAKRLGQPDDIAPAVAFLASEQAQWVNGQTWFVNGDADITTRSASCIGEGKRLIDDSVKAFGQLDVLVLNAGIMEYAALSAIDEAAYDKHYDTNVKVPLFMTQHAAPLLKEGGRILFFSTSLAINTSVPPNYVLYVSTKGAVEQIVRVLSKDLGTRGITVNAIAPGPTDTDLFRNGKNDQLIQMFANGHPMKRLAVPDDIAPAVAFLASEQSRWINGQTWYINGGYNV</sequence>
<dbReference type="Proteomes" id="UP000292702">
    <property type="component" value="Unassembled WGS sequence"/>
</dbReference>
<dbReference type="InterPro" id="IPR036291">
    <property type="entry name" value="NAD(P)-bd_dom_sf"/>
</dbReference>
<keyword evidence="2" id="KW-0521">NADP</keyword>
<keyword evidence="3" id="KW-0560">Oxidoreductase</keyword>
<dbReference type="PANTHER" id="PTHR48107:SF7">
    <property type="entry name" value="RE15974P"/>
    <property type="match status" value="1"/>
</dbReference>
<dbReference type="GO" id="GO:0016614">
    <property type="term" value="F:oxidoreductase activity, acting on CH-OH group of donors"/>
    <property type="evidence" value="ECO:0007669"/>
    <property type="project" value="UniProtKB-ARBA"/>
</dbReference>
<evidence type="ECO:0000313" key="4">
    <source>
        <dbReference type="EMBL" id="TCD70867.1"/>
    </source>
</evidence>
<evidence type="ECO:0000256" key="1">
    <source>
        <dbReference type="ARBA" id="ARBA00006484"/>
    </source>
</evidence>
<dbReference type="EMBL" id="RWJN01000013">
    <property type="protein sequence ID" value="TCD70867.1"/>
    <property type="molecule type" value="Genomic_DNA"/>
</dbReference>
<gene>
    <name evidence="4" type="ORF">EIP91_001175</name>
</gene>